<reference evidence="7 8" key="1">
    <citation type="submission" date="2021-03" db="EMBL/GenBank/DDBJ databases">
        <title>Complete genome of Polaribacter_sp.G4M1.</title>
        <authorList>
            <person name="Jeong S.W."/>
            <person name="Bae J.W."/>
        </authorList>
    </citation>
    <scope>NUCLEOTIDE SEQUENCE [LARGE SCALE GENOMIC DNA]</scope>
    <source>
        <strain evidence="7 8">G4M1</strain>
    </source>
</reference>
<evidence type="ECO:0000259" key="6">
    <source>
        <dbReference type="Pfam" id="PF07291"/>
    </source>
</evidence>
<feature type="domain" description="Methylamine utilisation protein MauE" evidence="6">
    <location>
        <begin position="1"/>
        <end position="78"/>
    </location>
</feature>
<dbReference type="PANTHER" id="PTHR36974">
    <property type="entry name" value="MEMBRANE PROTEIN-RELATED"/>
    <property type="match status" value="1"/>
</dbReference>
<protein>
    <submittedName>
        <fullName evidence="7">DoxX family membrane protein</fullName>
    </submittedName>
</protein>
<keyword evidence="4 5" id="KW-0472">Membrane</keyword>
<dbReference type="PANTHER" id="PTHR36974:SF1">
    <property type="entry name" value="DOXX FAMILY MEMBRANE PROTEIN"/>
    <property type="match status" value="1"/>
</dbReference>
<comment type="subcellular location">
    <subcellularLocation>
        <location evidence="1">Membrane</location>
        <topology evidence="1">Multi-pass membrane protein</topology>
    </subcellularLocation>
</comment>
<evidence type="ECO:0000256" key="5">
    <source>
        <dbReference type="SAM" id="Phobius"/>
    </source>
</evidence>
<keyword evidence="8" id="KW-1185">Reference proteome</keyword>
<gene>
    <name evidence="7" type="ORF">JL193_12955</name>
</gene>
<organism evidence="7 8">
    <name type="scientific">Polaribacter batillariae</name>
    <dbReference type="NCBI Taxonomy" id="2808900"/>
    <lineage>
        <taxon>Bacteria</taxon>
        <taxon>Pseudomonadati</taxon>
        <taxon>Bacteroidota</taxon>
        <taxon>Flavobacteriia</taxon>
        <taxon>Flavobacteriales</taxon>
        <taxon>Flavobacteriaceae</taxon>
    </lineage>
</organism>
<evidence type="ECO:0000256" key="3">
    <source>
        <dbReference type="ARBA" id="ARBA00022989"/>
    </source>
</evidence>
<dbReference type="InterPro" id="IPR009908">
    <property type="entry name" value="Methylamine_util_MauE"/>
</dbReference>
<feature type="transmembrane region" description="Helical" evidence="5">
    <location>
        <begin position="66"/>
        <end position="87"/>
    </location>
</feature>
<evidence type="ECO:0000256" key="4">
    <source>
        <dbReference type="ARBA" id="ARBA00023136"/>
    </source>
</evidence>
<proteinExistence type="predicted"/>
<evidence type="ECO:0000256" key="1">
    <source>
        <dbReference type="ARBA" id="ARBA00004141"/>
    </source>
</evidence>
<evidence type="ECO:0000256" key="2">
    <source>
        <dbReference type="ARBA" id="ARBA00022692"/>
    </source>
</evidence>
<keyword evidence="2 5" id="KW-0812">Transmembrane</keyword>
<name>A0ABX7SRZ7_9FLAO</name>
<feature type="transmembrane region" description="Helical" evidence="5">
    <location>
        <begin position="42"/>
        <end position="60"/>
    </location>
</feature>
<feature type="transmembrane region" description="Helical" evidence="5">
    <location>
        <begin position="6"/>
        <end position="22"/>
    </location>
</feature>
<evidence type="ECO:0000313" key="8">
    <source>
        <dbReference type="Proteomes" id="UP000663935"/>
    </source>
</evidence>
<dbReference type="Pfam" id="PF07291">
    <property type="entry name" value="MauE"/>
    <property type="match status" value="1"/>
</dbReference>
<keyword evidence="3 5" id="KW-1133">Transmembrane helix</keyword>
<sequence>MAILILILKIVFGAFFCFAGIMHILKPRIFKNFIPNFFPKKLVNYVVGTIEFLLGFGLFFSETTKYAAFGIFILMILLLPIHLWDVTRIRPAIGSKKMAIIRVPLQFLLMYCAYLIYTNS</sequence>
<accession>A0ABX7SRZ7</accession>
<dbReference type="Proteomes" id="UP000663935">
    <property type="component" value="Chromosome"/>
</dbReference>
<feature type="transmembrane region" description="Helical" evidence="5">
    <location>
        <begin position="99"/>
        <end position="117"/>
    </location>
</feature>
<evidence type="ECO:0000313" key="7">
    <source>
        <dbReference type="EMBL" id="QTD37025.1"/>
    </source>
</evidence>
<dbReference type="EMBL" id="CP071795">
    <property type="protein sequence ID" value="QTD37025.1"/>
    <property type="molecule type" value="Genomic_DNA"/>
</dbReference>
<dbReference type="RefSeq" id="WP_207971202.1">
    <property type="nucleotide sequence ID" value="NZ_CP071795.1"/>
</dbReference>